<comment type="caution">
    <text evidence="1">The sequence shown here is derived from an EMBL/GenBank/DDBJ whole genome shotgun (WGS) entry which is preliminary data.</text>
</comment>
<evidence type="ECO:0000313" key="1">
    <source>
        <dbReference type="EMBL" id="KEZ78598.1"/>
    </source>
</evidence>
<accession>A0A084IPG4</accession>
<proteinExistence type="predicted"/>
<dbReference type="RefSeq" id="WP_037334047.1">
    <property type="nucleotide sequence ID" value="NZ_APNK01000003.1"/>
</dbReference>
<name>A0A084IPG4_SALHC</name>
<reference evidence="1 2" key="1">
    <citation type="submission" date="2013-03" db="EMBL/GenBank/DDBJ databases">
        <title>Salinisphaera hydrothermalis C41B8 Genome Sequencing.</title>
        <authorList>
            <person name="Li C."/>
            <person name="Lai Q."/>
            <person name="Shao Z."/>
        </authorList>
    </citation>
    <scope>NUCLEOTIDE SEQUENCE [LARGE SCALE GENOMIC DNA]</scope>
    <source>
        <strain evidence="1 2">C41B8</strain>
    </source>
</reference>
<evidence type="ECO:0000313" key="2">
    <source>
        <dbReference type="Proteomes" id="UP000028302"/>
    </source>
</evidence>
<keyword evidence="2" id="KW-1185">Reference proteome</keyword>
<dbReference type="GO" id="GO:0006281">
    <property type="term" value="P:DNA repair"/>
    <property type="evidence" value="ECO:0007669"/>
    <property type="project" value="InterPro"/>
</dbReference>
<dbReference type="EMBL" id="APNK01000003">
    <property type="protein sequence ID" value="KEZ78598.1"/>
    <property type="molecule type" value="Genomic_DNA"/>
</dbReference>
<dbReference type="AlphaFoldDB" id="A0A084IPG4"/>
<dbReference type="InterPro" id="IPR011257">
    <property type="entry name" value="DNA_glycosylase"/>
</dbReference>
<dbReference type="Proteomes" id="UP000028302">
    <property type="component" value="Unassembled WGS sequence"/>
</dbReference>
<dbReference type="GO" id="GO:0003824">
    <property type="term" value="F:catalytic activity"/>
    <property type="evidence" value="ECO:0007669"/>
    <property type="project" value="InterPro"/>
</dbReference>
<dbReference type="STRING" id="1304275.C41B8_03246"/>
<organism evidence="1 2">
    <name type="scientific">Salinisphaera hydrothermalis (strain C41B8)</name>
    <dbReference type="NCBI Taxonomy" id="1304275"/>
    <lineage>
        <taxon>Bacteria</taxon>
        <taxon>Pseudomonadati</taxon>
        <taxon>Pseudomonadota</taxon>
        <taxon>Gammaproteobacteria</taxon>
        <taxon>Salinisphaerales</taxon>
        <taxon>Salinisphaeraceae</taxon>
        <taxon>Salinisphaera</taxon>
    </lineage>
</organism>
<dbReference type="SUPFAM" id="SSF48150">
    <property type="entry name" value="DNA-glycosylase"/>
    <property type="match status" value="1"/>
</dbReference>
<evidence type="ECO:0008006" key="3">
    <source>
        <dbReference type="Google" id="ProtNLM"/>
    </source>
</evidence>
<dbReference type="OrthoDB" id="3078554at2"/>
<dbReference type="Gene3D" id="1.10.340.30">
    <property type="entry name" value="Hypothetical protein, domain 2"/>
    <property type="match status" value="1"/>
</dbReference>
<gene>
    <name evidence="1" type="ORF">C41B8_03246</name>
</gene>
<sequence>MKQTERIDALLAEYGRTFAAELGVDLSRNTPSPLFRLLCLALLTSAPVQAEIAMRAARAMADAGWTTPKKLAASTWPERVKVLNGAGYARVDEKTATQIMDFNHHLLDAYDGDLRQLRAEANGDPDAAIRALKRFKGIGDTGAAIFLREVQAVWGEFYPFADKASLSTAEKLGLPTDAAKLARLSGRADFPRLVAALVRVKLAHDIDRFRD</sequence>
<protein>
    <recommendedName>
        <fullName evidence="3">Endonuclease</fullName>
    </recommendedName>
</protein>
<dbReference type="eggNOG" id="COG0177">
    <property type="taxonomic scope" value="Bacteria"/>
</dbReference>